<organism evidence="1 2">
    <name type="scientific">Artomyces pyxidatus</name>
    <dbReference type="NCBI Taxonomy" id="48021"/>
    <lineage>
        <taxon>Eukaryota</taxon>
        <taxon>Fungi</taxon>
        <taxon>Dikarya</taxon>
        <taxon>Basidiomycota</taxon>
        <taxon>Agaricomycotina</taxon>
        <taxon>Agaricomycetes</taxon>
        <taxon>Russulales</taxon>
        <taxon>Auriscalpiaceae</taxon>
        <taxon>Artomyces</taxon>
    </lineage>
</organism>
<keyword evidence="2" id="KW-1185">Reference proteome</keyword>
<dbReference type="EMBL" id="MU277259">
    <property type="protein sequence ID" value="KAI0056724.1"/>
    <property type="molecule type" value="Genomic_DNA"/>
</dbReference>
<sequence length="583" mass="65248">MSLPSLPATAPASAPIFLLPPEILARIFSTYAASEPDTFRVALRHFKEDWLEEGTPNSLHSARVGWINVTHVCHSWREVALGHAALWSSIDSTVSSPWREEMLRRSAQCPLSLHLHINSSNIEGLHHLIFDNLSRIQHLSLTWVVCEAWTIESEHRDFSGLAIALTNQSTTAPLLESLYLHSILALPALEVTTTSFPALRSLGVAGFGLSSTSSILENLAHIYIGQTSTTELYAILSRVLRLETISTRIMDNEDPPQLLSQPSTVSLPHLTSLNIDGFHERSLDLFSRLVIPVTAFVLVKFHNPEPRHFSHRIMNTFGGSSRPPRAILLEETFKIQLRFSAISSDWLESSERSHGTTVVQFLPNPWGAYGDGTLLGRRTVLWGGLCLDALTHLSLRLHFEKIWTKHRWLANFRRAQNVTTIHVDGVRAALSLLNALAEPVVRQDVLPPSIQSDTSLVPYVLRRSDLPDDLPDDLPSVPWGAAELDAQLFPRLEFVLVEHIDTLRIQLDQHCHTAPLSSDSAAIVRDLLDRLECRRVGGACLAKLVEIRSLQRDITRENKLKRRIRALAQSCFLQPFNSMCAVQ</sequence>
<accession>A0ACB8SJI6</accession>
<comment type="caution">
    <text evidence="1">The sequence shown here is derived from an EMBL/GenBank/DDBJ whole genome shotgun (WGS) entry which is preliminary data.</text>
</comment>
<protein>
    <submittedName>
        <fullName evidence="1">Uncharacterized protein</fullName>
    </submittedName>
</protein>
<evidence type="ECO:0000313" key="2">
    <source>
        <dbReference type="Proteomes" id="UP000814140"/>
    </source>
</evidence>
<reference evidence="1" key="2">
    <citation type="journal article" date="2022" name="New Phytol.">
        <title>Evolutionary transition to the ectomycorrhizal habit in the genomes of a hyperdiverse lineage of mushroom-forming fungi.</title>
        <authorList>
            <person name="Looney B."/>
            <person name="Miyauchi S."/>
            <person name="Morin E."/>
            <person name="Drula E."/>
            <person name="Courty P.E."/>
            <person name="Kohler A."/>
            <person name="Kuo A."/>
            <person name="LaButti K."/>
            <person name="Pangilinan J."/>
            <person name="Lipzen A."/>
            <person name="Riley R."/>
            <person name="Andreopoulos W."/>
            <person name="He G."/>
            <person name="Johnson J."/>
            <person name="Nolan M."/>
            <person name="Tritt A."/>
            <person name="Barry K.W."/>
            <person name="Grigoriev I.V."/>
            <person name="Nagy L.G."/>
            <person name="Hibbett D."/>
            <person name="Henrissat B."/>
            <person name="Matheny P.B."/>
            <person name="Labbe J."/>
            <person name="Martin F.M."/>
        </authorList>
    </citation>
    <scope>NUCLEOTIDE SEQUENCE</scope>
    <source>
        <strain evidence="1">HHB10654</strain>
    </source>
</reference>
<gene>
    <name evidence="1" type="ORF">BV25DRAFT_1546958</name>
</gene>
<evidence type="ECO:0000313" key="1">
    <source>
        <dbReference type="EMBL" id="KAI0056724.1"/>
    </source>
</evidence>
<proteinExistence type="predicted"/>
<dbReference type="Proteomes" id="UP000814140">
    <property type="component" value="Unassembled WGS sequence"/>
</dbReference>
<reference evidence="1" key="1">
    <citation type="submission" date="2021-03" db="EMBL/GenBank/DDBJ databases">
        <authorList>
            <consortium name="DOE Joint Genome Institute"/>
            <person name="Ahrendt S."/>
            <person name="Looney B.P."/>
            <person name="Miyauchi S."/>
            <person name="Morin E."/>
            <person name="Drula E."/>
            <person name="Courty P.E."/>
            <person name="Chicoki N."/>
            <person name="Fauchery L."/>
            <person name="Kohler A."/>
            <person name="Kuo A."/>
            <person name="Labutti K."/>
            <person name="Pangilinan J."/>
            <person name="Lipzen A."/>
            <person name="Riley R."/>
            <person name="Andreopoulos W."/>
            <person name="He G."/>
            <person name="Johnson J."/>
            <person name="Barry K.W."/>
            <person name="Grigoriev I.V."/>
            <person name="Nagy L."/>
            <person name="Hibbett D."/>
            <person name="Henrissat B."/>
            <person name="Matheny P.B."/>
            <person name="Labbe J."/>
            <person name="Martin F."/>
        </authorList>
    </citation>
    <scope>NUCLEOTIDE SEQUENCE</scope>
    <source>
        <strain evidence="1">HHB10654</strain>
    </source>
</reference>
<name>A0ACB8SJI6_9AGAM</name>